<dbReference type="GO" id="GO:0004497">
    <property type="term" value="F:monooxygenase activity"/>
    <property type="evidence" value="ECO:0007669"/>
    <property type="project" value="UniProtKB-KW"/>
</dbReference>
<dbReference type="RefSeq" id="XP_045956282.1">
    <property type="nucleotide sequence ID" value="XM_046103301.1"/>
</dbReference>
<reference evidence="3" key="1">
    <citation type="journal article" date="2021" name="Nat. Commun.">
        <title>Genetic determinants of endophytism in the Arabidopsis root mycobiome.</title>
        <authorList>
            <person name="Mesny F."/>
            <person name="Miyauchi S."/>
            <person name="Thiergart T."/>
            <person name="Pickel B."/>
            <person name="Atanasova L."/>
            <person name="Karlsson M."/>
            <person name="Huettel B."/>
            <person name="Barry K.W."/>
            <person name="Haridas S."/>
            <person name="Chen C."/>
            <person name="Bauer D."/>
            <person name="Andreopoulos W."/>
            <person name="Pangilinan J."/>
            <person name="LaButti K."/>
            <person name="Riley R."/>
            <person name="Lipzen A."/>
            <person name="Clum A."/>
            <person name="Drula E."/>
            <person name="Henrissat B."/>
            <person name="Kohler A."/>
            <person name="Grigoriev I.V."/>
            <person name="Martin F.M."/>
            <person name="Hacquard S."/>
        </authorList>
    </citation>
    <scope>NUCLEOTIDE SEQUENCE</scope>
    <source>
        <strain evidence="3">MPI-SDFR-AT-0073</strain>
    </source>
</reference>
<accession>A0A9P8ZUU4</accession>
<protein>
    <recommendedName>
        <fullName evidence="5">Flavin-containing monooxygenase</fullName>
    </recommendedName>
</protein>
<dbReference type="Proteomes" id="UP000758603">
    <property type="component" value="Unassembled WGS sequence"/>
</dbReference>
<dbReference type="InterPro" id="IPR051820">
    <property type="entry name" value="FAD-binding_MO"/>
</dbReference>
<dbReference type="Pfam" id="PF13738">
    <property type="entry name" value="Pyr_redox_3"/>
    <property type="match status" value="1"/>
</dbReference>
<comment type="cofactor">
    <cofactor evidence="1">
        <name>FAD</name>
        <dbReference type="ChEBI" id="CHEBI:57692"/>
    </cofactor>
</comment>
<dbReference type="SUPFAM" id="SSF51905">
    <property type="entry name" value="FAD/NAD(P)-binding domain"/>
    <property type="match status" value="1"/>
</dbReference>
<evidence type="ECO:0000313" key="4">
    <source>
        <dbReference type="Proteomes" id="UP000758603"/>
    </source>
</evidence>
<sequence length="499" mass="55810">MTQLTANANSGLPQISDVIIVGAGISGINAAYRIQSEAPQGTTYLILETRNSIGGTWDLFRYPGIRSDSDIITFGFAWNPWDKAESMASGPDIKEYMIRSAQKFGIDEHILFQRSVVSAEWYREEQLWTLTVQESISGSDIVKRNIHKCRFLIMGTGYYDYTEPRKTTIPGLTDFKGTVVHPQFWPEDLDYKDKDVVIVGSGATAITLLPSMSHQARHVTMLQRSPTYVFSLPLRDNLTTSLRTWLPTSISRVLTRALWISRSCFTAFVCRRWPDYIRRKLKEATTKQLPPGISWDPHFNPRYNPWEQRLCASKGGDFYAALRSGKGSVVTDNITRVTENGIKLESGESLKADVIVTATGLKLKFAGGIKVAVDGEAVDFSDKWAWKSVMVQDVPNMVFITGYENASWTLGADVSIRHFIRLVRALERKHAKVAIPRLQEQEVSMKAGSLFNLSSTYLKSAGSIFPKTGSGYWNAKKNYIVDMWGASWGDATAGLEIIG</sequence>
<keyword evidence="2" id="KW-0503">Monooxygenase</keyword>
<proteinExistence type="predicted"/>
<keyword evidence="4" id="KW-1185">Reference proteome</keyword>
<dbReference type="GeneID" id="70132193"/>
<evidence type="ECO:0000313" key="3">
    <source>
        <dbReference type="EMBL" id="KAH6652004.1"/>
    </source>
</evidence>
<dbReference type="PANTHER" id="PTHR43872:SF1">
    <property type="entry name" value="MONOOXYGENASE, PUTATIVE (AFU_ORTHOLOGUE AFUA_8G02570)-RELATED"/>
    <property type="match status" value="1"/>
</dbReference>
<name>A0A9P8ZUU4_9PEZI</name>
<evidence type="ECO:0008006" key="5">
    <source>
        <dbReference type="Google" id="ProtNLM"/>
    </source>
</evidence>
<dbReference type="EMBL" id="JAGPXC010000006">
    <property type="protein sequence ID" value="KAH6652004.1"/>
    <property type="molecule type" value="Genomic_DNA"/>
</dbReference>
<dbReference type="AlphaFoldDB" id="A0A9P8ZUU4"/>
<dbReference type="PRINTS" id="PR00411">
    <property type="entry name" value="PNDRDTASEI"/>
</dbReference>
<comment type="caution">
    <text evidence="3">The sequence shown here is derived from an EMBL/GenBank/DDBJ whole genome shotgun (WGS) entry which is preliminary data.</text>
</comment>
<gene>
    <name evidence="3" type="ORF">BKA67DRAFT_572659</name>
</gene>
<keyword evidence="2" id="KW-0560">Oxidoreductase</keyword>
<dbReference type="PANTHER" id="PTHR43872">
    <property type="entry name" value="MONOOXYGENASE, PUTATIVE (AFU_ORTHOLOGUE AFUA_8G02570)-RELATED"/>
    <property type="match status" value="1"/>
</dbReference>
<dbReference type="InterPro" id="IPR036188">
    <property type="entry name" value="FAD/NAD-bd_sf"/>
</dbReference>
<organism evidence="3 4">
    <name type="scientific">Truncatella angustata</name>
    <dbReference type="NCBI Taxonomy" id="152316"/>
    <lineage>
        <taxon>Eukaryota</taxon>
        <taxon>Fungi</taxon>
        <taxon>Dikarya</taxon>
        <taxon>Ascomycota</taxon>
        <taxon>Pezizomycotina</taxon>
        <taxon>Sordariomycetes</taxon>
        <taxon>Xylariomycetidae</taxon>
        <taxon>Amphisphaeriales</taxon>
        <taxon>Sporocadaceae</taxon>
        <taxon>Truncatella</taxon>
    </lineage>
</organism>
<dbReference type="OrthoDB" id="66881at2759"/>
<evidence type="ECO:0000256" key="2">
    <source>
        <dbReference type="ARBA" id="ARBA00023033"/>
    </source>
</evidence>
<evidence type="ECO:0000256" key="1">
    <source>
        <dbReference type="ARBA" id="ARBA00001974"/>
    </source>
</evidence>
<dbReference type="Gene3D" id="3.50.50.60">
    <property type="entry name" value="FAD/NAD(P)-binding domain"/>
    <property type="match status" value="3"/>
</dbReference>